<name>A0A433SG51_9BURK</name>
<dbReference type="PRINTS" id="PR01590">
    <property type="entry name" value="HTHFIS"/>
</dbReference>
<evidence type="ECO:0000313" key="6">
    <source>
        <dbReference type="Proteomes" id="UP000286947"/>
    </source>
</evidence>
<comment type="similarity">
    <text evidence="1">Belongs to the transcriptional regulatory Fis family.</text>
</comment>
<dbReference type="PANTHER" id="PTHR47918:SF1">
    <property type="entry name" value="DNA-BINDING PROTEIN FIS"/>
    <property type="match status" value="1"/>
</dbReference>
<dbReference type="Gene3D" id="1.10.10.60">
    <property type="entry name" value="Homeodomain-like"/>
    <property type="match status" value="1"/>
</dbReference>
<dbReference type="InterPro" id="IPR009057">
    <property type="entry name" value="Homeodomain-like_sf"/>
</dbReference>
<evidence type="ECO:0000256" key="2">
    <source>
        <dbReference type="ARBA" id="ARBA00023125"/>
    </source>
</evidence>
<dbReference type="Proteomes" id="UP000286947">
    <property type="component" value="Unassembled WGS sequence"/>
</dbReference>
<evidence type="ECO:0000256" key="1">
    <source>
        <dbReference type="ARBA" id="ARBA00008559"/>
    </source>
</evidence>
<dbReference type="GO" id="GO:0006355">
    <property type="term" value="P:regulation of DNA-templated transcription"/>
    <property type="evidence" value="ECO:0007669"/>
    <property type="project" value="InterPro"/>
</dbReference>
<evidence type="ECO:0000259" key="4">
    <source>
        <dbReference type="Pfam" id="PF02954"/>
    </source>
</evidence>
<keyword evidence="6" id="KW-1185">Reference proteome</keyword>
<dbReference type="SUPFAM" id="SSF46689">
    <property type="entry name" value="Homeodomain-like"/>
    <property type="match status" value="1"/>
</dbReference>
<dbReference type="InterPro" id="IPR002197">
    <property type="entry name" value="HTH_Fis"/>
</dbReference>
<dbReference type="InterPro" id="IPR005412">
    <property type="entry name" value="Fis_DNA-bd"/>
</dbReference>
<dbReference type="AlphaFoldDB" id="A0A433SG51"/>
<dbReference type="EMBL" id="PQSP01000001">
    <property type="protein sequence ID" value="RUS67690.1"/>
    <property type="molecule type" value="Genomic_DNA"/>
</dbReference>
<reference evidence="5 6" key="1">
    <citation type="submission" date="2018-01" db="EMBL/GenBank/DDBJ databases">
        <title>Saezia sanguinis gen. nov., sp. nov., in the order Burkholderiales isolated from human blood.</title>
        <authorList>
            <person name="Medina-Pascual M.J."/>
            <person name="Valdezate S."/>
            <person name="Monzon S."/>
            <person name="Cuesta I."/>
            <person name="Carrasco G."/>
            <person name="Villalon P."/>
            <person name="Saez-Nieto J.A."/>
        </authorList>
    </citation>
    <scope>NUCLEOTIDE SEQUENCE [LARGE SCALE GENOMIC DNA]</scope>
    <source>
        <strain evidence="5 6">CNM695-12</strain>
    </source>
</reference>
<dbReference type="RefSeq" id="WP_126977277.1">
    <property type="nucleotide sequence ID" value="NZ_CAWUGC010000012.1"/>
</dbReference>
<dbReference type="PIRSF" id="PIRSF002097">
    <property type="entry name" value="DNA-binding_Fis"/>
    <property type="match status" value="1"/>
</dbReference>
<dbReference type="GO" id="GO:0043565">
    <property type="term" value="F:sequence-specific DNA binding"/>
    <property type="evidence" value="ECO:0007669"/>
    <property type="project" value="InterPro"/>
</dbReference>
<sequence length="82" mass="9395">MSKKDIEKCVRASVEAYFNDLQGEKPHSLHDMFIHAAEKPLLEVVMQHAGQNQSLAAQWLGINRNTLRKKLLEHQLINPTSF</sequence>
<comment type="caution">
    <text evidence="5">The sequence shown here is derived from an EMBL/GenBank/DDBJ whole genome shotgun (WGS) entry which is preliminary data.</text>
</comment>
<protein>
    <recommendedName>
        <fullName evidence="3">Putative Fis-like DNA-binding protein</fullName>
    </recommendedName>
</protein>
<keyword evidence="2 5" id="KW-0238">DNA-binding</keyword>
<feature type="domain" description="DNA binding HTH" evidence="4">
    <location>
        <begin position="37"/>
        <end position="73"/>
    </location>
</feature>
<dbReference type="InterPro" id="IPR050207">
    <property type="entry name" value="Trans_regulatory_Fis"/>
</dbReference>
<organism evidence="5 6">
    <name type="scientific">Saezia sanguinis</name>
    <dbReference type="NCBI Taxonomy" id="1965230"/>
    <lineage>
        <taxon>Bacteria</taxon>
        <taxon>Pseudomonadati</taxon>
        <taxon>Pseudomonadota</taxon>
        <taxon>Betaproteobacteria</taxon>
        <taxon>Burkholderiales</taxon>
        <taxon>Saeziaceae</taxon>
        <taxon>Saezia</taxon>
    </lineage>
</organism>
<gene>
    <name evidence="5" type="primary">fis</name>
    <name evidence="5" type="ORF">CUZ56_00166</name>
</gene>
<proteinExistence type="inferred from homology"/>
<evidence type="ECO:0000313" key="5">
    <source>
        <dbReference type="EMBL" id="RUS67690.1"/>
    </source>
</evidence>
<dbReference type="Pfam" id="PF02954">
    <property type="entry name" value="HTH_8"/>
    <property type="match status" value="1"/>
</dbReference>
<dbReference type="OrthoDB" id="9802388at2"/>
<dbReference type="PANTHER" id="PTHR47918">
    <property type="entry name" value="DNA-BINDING PROTEIN FIS"/>
    <property type="match status" value="1"/>
</dbReference>
<accession>A0A433SG51</accession>
<evidence type="ECO:0000256" key="3">
    <source>
        <dbReference type="ARBA" id="ARBA00029540"/>
    </source>
</evidence>